<sequence>MPEKNAKTLRWEKSGQFTLEAQQGEEQGDLFICEIVNWLVKDDIASMEFPLFSLAKQKDTKTREYRRGNKTVRIIPSSVGAATVFDKDLLLYIGSQIVEARNKGLMPSRSAKISSIDFLLGTERGDGAGSYERIINMLRRLRGTTIETNIPTGEKKVTQTDGFSMIDTYTVLSGKKGSRKIVDKKTGKSEEVETEKVFSFTVKISEWLYNGLMNFEVLTLDRGYFKLSSPIERRLYEIARKHCGDQPIWKINIDLLAEKIGTSRERFKVRQDIRQAIQADALPQYRVALDPSAAPDDVVFYTRNTAKLSMELIRTNCARWFQTLERYDNVEKWRKQKVLPASVLPANADV</sequence>
<proteinExistence type="predicted"/>
<accession>A0A2S1FJA4</accession>
<organism evidence="1">
    <name type="scientific">Polaromonas sp. H8N</name>
    <dbReference type="NCBI Taxonomy" id="1840297"/>
    <lineage>
        <taxon>Bacteria</taxon>
        <taxon>Pseudomonadati</taxon>
        <taxon>Pseudomonadota</taxon>
        <taxon>Betaproteobacteria</taxon>
        <taxon>Burkholderiales</taxon>
        <taxon>Comamonadaceae</taxon>
        <taxon>Polaromonas</taxon>
    </lineage>
</organism>
<gene>
    <name evidence="1" type="ORF">pH8NP2_p001</name>
</gene>
<dbReference type="InterPro" id="IPR018777">
    <property type="entry name" value="Replication_initiator_prot_A"/>
</dbReference>
<evidence type="ECO:0000313" key="1">
    <source>
        <dbReference type="EMBL" id="AWD72276.1"/>
    </source>
</evidence>
<keyword evidence="1" id="KW-0614">Plasmid</keyword>
<name>A0A2S1FJA4_9BURK</name>
<dbReference type="EMBL" id="MG869622">
    <property type="protein sequence ID" value="AWD72276.1"/>
    <property type="molecule type" value="Genomic_DNA"/>
</dbReference>
<dbReference type="Pfam" id="PF10134">
    <property type="entry name" value="RPA"/>
    <property type="match status" value="1"/>
</dbReference>
<dbReference type="AlphaFoldDB" id="A0A2S1FJA4"/>
<reference evidence="1" key="1">
    <citation type="submission" date="2018-01" db="EMBL/GenBank/DDBJ databases">
        <title>Plasmids of psychrophilic Polaromonas spp. isolated from Arctic and Antarctic glaciers.</title>
        <authorList>
            <person name="Dziewit L."/>
            <person name="Ciok A."/>
        </authorList>
    </citation>
    <scope>NUCLEOTIDE SEQUENCE</scope>
    <source>
        <plasmid evidence="1">pH8NP2</plasmid>
    </source>
</reference>
<protein>
    <submittedName>
        <fullName evidence="1">Replication initiation protein</fullName>
    </submittedName>
</protein>
<geneLocation type="plasmid" evidence="1">
    <name>pH8NP2</name>
</geneLocation>